<gene>
    <name evidence="1" type="ORF">RCOM_0308390</name>
</gene>
<evidence type="ECO:0000313" key="2">
    <source>
        <dbReference type="Proteomes" id="UP000008311"/>
    </source>
</evidence>
<accession>B9T7V9</accession>
<proteinExistence type="predicted"/>
<reference evidence="2" key="1">
    <citation type="journal article" date="2010" name="Nat. Biotechnol.">
        <title>Draft genome sequence of the oilseed species Ricinus communis.</title>
        <authorList>
            <person name="Chan A.P."/>
            <person name="Crabtree J."/>
            <person name="Zhao Q."/>
            <person name="Lorenzi H."/>
            <person name="Orvis J."/>
            <person name="Puiu D."/>
            <person name="Melake-Berhan A."/>
            <person name="Jones K.M."/>
            <person name="Redman J."/>
            <person name="Chen G."/>
            <person name="Cahoon E.B."/>
            <person name="Gedil M."/>
            <person name="Stanke M."/>
            <person name="Haas B.J."/>
            <person name="Wortman J.R."/>
            <person name="Fraser-Liggett C.M."/>
            <person name="Ravel J."/>
            <person name="Rabinowicz P.D."/>
        </authorList>
    </citation>
    <scope>NUCLEOTIDE SEQUENCE [LARGE SCALE GENOMIC DNA]</scope>
    <source>
        <strain evidence="2">cv. Hale</strain>
    </source>
</reference>
<sequence>MVSRSDDSQLELFFGVLWAIWRARNVHYFQHQFLSEGQILSMATRVLNDYKDTQIGIPIPDAVPISQQLTICFVARDNKGS</sequence>
<name>B9T7V9_RICCO</name>
<dbReference type="AlphaFoldDB" id="B9T7V9"/>
<protein>
    <submittedName>
        <fullName evidence="1">Uncharacterized protein</fullName>
    </submittedName>
</protein>
<dbReference type="Proteomes" id="UP000008311">
    <property type="component" value="Unassembled WGS sequence"/>
</dbReference>
<dbReference type="EMBL" id="EQ974855">
    <property type="protein sequence ID" value="EEF28056.1"/>
    <property type="molecule type" value="Genomic_DNA"/>
</dbReference>
<dbReference type="InParanoid" id="B9T7V9"/>
<evidence type="ECO:0000313" key="1">
    <source>
        <dbReference type="EMBL" id="EEF28056.1"/>
    </source>
</evidence>
<keyword evidence="2" id="KW-1185">Reference proteome</keyword>
<organism evidence="1 2">
    <name type="scientific">Ricinus communis</name>
    <name type="common">Castor bean</name>
    <dbReference type="NCBI Taxonomy" id="3988"/>
    <lineage>
        <taxon>Eukaryota</taxon>
        <taxon>Viridiplantae</taxon>
        <taxon>Streptophyta</taxon>
        <taxon>Embryophyta</taxon>
        <taxon>Tracheophyta</taxon>
        <taxon>Spermatophyta</taxon>
        <taxon>Magnoliopsida</taxon>
        <taxon>eudicotyledons</taxon>
        <taxon>Gunneridae</taxon>
        <taxon>Pentapetalae</taxon>
        <taxon>rosids</taxon>
        <taxon>fabids</taxon>
        <taxon>Malpighiales</taxon>
        <taxon>Euphorbiaceae</taxon>
        <taxon>Acalyphoideae</taxon>
        <taxon>Acalypheae</taxon>
        <taxon>Ricinus</taxon>
    </lineage>
</organism>